<dbReference type="InterPro" id="IPR056884">
    <property type="entry name" value="NPHP3-like_N"/>
</dbReference>
<dbReference type="PANTHER" id="PTHR10039:SF14">
    <property type="entry name" value="NACHT DOMAIN-CONTAINING PROTEIN"/>
    <property type="match status" value="1"/>
</dbReference>
<evidence type="ECO:0000259" key="3">
    <source>
        <dbReference type="PROSITE" id="PS50837"/>
    </source>
</evidence>
<dbReference type="Pfam" id="PF24883">
    <property type="entry name" value="NPHP3_N"/>
    <property type="match status" value="1"/>
</dbReference>
<gene>
    <name evidence="4" type="ORF">GCG54_00001052</name>
</gene>
<dbReference type="Gene3D" id="3.40.50.300">
    <property type="entry name" value="P-loop containing nucleotide triphosphate hydrolases"/>
    <property type="match status" value="1"/>
</dbReference>
<dbReference type="PROSITE" id="PS50837">
    <property type="entry name" value="NACHT"/>
    <property type="match status" value="1"/>
</dbReference>
<dbReference type="GeneID" id="69008223"/>
<dbReference type="InterPro" id="IPR007111">
    <property type="entry name" value="NACHT_NTPase"/>
</dbReference>
<keyword evidence="1" id="KW-0677">Repeat</keyword>
<dbReference type="PANTHER" id="PTHR10039">
    <property type="entry name" value="AMELOGENIN"/>
    <property type="match status" value="1"/>
</dbReference>
<evidence type="ECO:0000313" key="4">
    <source>
        <dbReference type="EMBL" id="KAF3799944.1"/>
    </source>
</evidence>
<evidence type="ECO:0000256" key="2">
    <source>
        <dbReference type="SAM" id="MobiDB-lite"/>
    </source>
</evidence>
<organism evidence="4 5">
    <name type="scientific">Colletotrichum gloeosporioides</name>
    <name type="common">Anthracnose fungus</name>
    <name type="synonym">Glomerella cingulata</name>
    <dbReference type="NCBI Taxonomy" id="474922"/>
    <lineage>
        <taxon>Eukaryota</taxon>
        <taxon>Fungi</taxon>
        <taxon>Dikarya</taxon>
        <taxon>Ascomycota</taxon>
        <taxon>Pezizomycotina</taxon>
        <taxon>Sordariomycetes</taxon>
        <taxon>Hypocreomycetidae</taxon>
        <taxon>Glomerellales</taxon>
        <taxon>Glomerellaceae</taxon>
        <taxon>Colletotrichum</taxon>
        <taxon>Colletotrichum gloeosporioides species complex</taxon>
    </lineage>
</organism>
<dbReference type="AlphaFoldDB" id="A0A8H4C9N2"/>
<comment type="caution">
    <text evidence="4">The sequence shown here is derived from an EMBL/GenBank/DDBJ whole genome shotgun (WGS) entry which is preliminary data.</text>
</comment>
<keyword evidence="5" id="KW-1185">Reference proteome</keyword>
<dbReference type="RefSeq" id="XP_045259104.1">
    <property type="nucleotide sequence ID" value="XM_045401179.1"/>
</dbReference>
<dbReference type="EMBL" id="WVTB01000081">
    <property type="protein sequence ID" value="KAF3799944.1"/>
    <property type="molecule type" value="Genomic_DNA"/>
</dbReference>
<name>A0A8H4C9N2_COLGL</name>
<reference evidence="4" key="2">
    <citation type="submission" date="2020-03" db="EMBL/GenBank/DDBJ databases">
        <authorList>
            <person name="Fu F.-F."/>
            <person name="Chen J."/>
        </authorList>
    </citation>
    <scope>NUCLEOTIDE SEQUENCE</scope>
    <source>
        <strain evidence="4">Lc1</strain>
    </source>
</reference>
<evidence type="ECO:0000313" key="5">
    <source>
        <dbReference type="Proteomes" id="UP000613401"/>
    </source>
</evidence>
<dbReference type="SUPFAM" id="SSF52540">
    <property type="entry name" value="P-loop containing nucleoside triphosphate hydrolases"/>
    <property type="match status" value="1"/>
</dbReference>
<sequence>MSSQYAGRKRRVSSLEFSTEENSTARIKTEHTNSGAGKQYNNSHSVNQEKDRFLADLRVTDPRDDKTRIQRTKGDLLVDSYRWILQNDEFCQWLAERRLLWIKGDPGKGKTMLLCGIIDELLKEGYDSTVFFFCQAADARINTANSVLRGLLYLILDQRPALCEHIRGKYDKAGAGRQLFEDANSWEVLCAMIKSAVSHETLHDIILVIDALDECISGLDQLIRLITDLAGNVKIIVSSRPEPRIDRALTVALRDTKIYLSLELNEDVISAAVNSYIHHQVDKLAVLKGFDDNLKIKVRDYLFTKADSTFLWVALVYEQLADSRVRPRHIERKLDEFPPGLDSLYQRILDLILGSLDSEDCRQVLAIMATVSRPIDLTELALLLDHMEFLGEIVEECSSLLTVKGGIIYFIHQSAKDFLIGRTDRIMPAGLGLSHNQILSKLLQSMFKTFKRNIYGIKEPRLSLDEICVPSPNPLLPVRYACVYWADHLTYKDAGQQQFAEVYSFVTKHFLH</sequence>
<reference evidence="4" key="1">
    <citation type="journal article" date="2020" name="Phytopathology">
        <title>Genome sequence and comparative analysis of Colletotrichum gloeosporioides isolated from Liriodendron leaves.</title>
        <authorList>
            <person name="Fu F.F."/>
            <person name="Hao Z."/>
            <person name="Wang P."/>
            <person name="Lu Y."/>
            <person name="Xue L.J."/>
            <person name="Wei G."/>
            <person name="Tian Y."/>
            <person name="Baishi H."/>
            <person name="Xu H."/>
            <person name="Shi J."/>
            <person name="Cheng T."/>
            <person name="Wang G."/>
            <person name="Yi Y."/>
            <person name="Chen J."/>
        </authorList>
    </citation>
    <scope>NUCLEOTIDE SEQUENCE</scope>
    <source>
        <strain evidence="4">Lc1</strain>
    </source>
</reference>
<protein>
    <submittedName>
        <fullName evidence="4">Vegetative incompatibility protein HET-E-1</fullName>
    </submittedName>
</protein>
<evidence type="ECO:0000256" key="1">
    <source>
        <dbReference type="ARBA" id="ARBA00022737"/>
    </source>
</evidence>
<feature type="region of interest" description="Disordered" evidence="2">
    <location>
        <begin position="1"/>
        <end position="43"/>
    </location>
</feature>
<dbReference type="Proteomes" id="UP000613401">
    <property type="component" value="Unassembled WGS sequence"/>
</dbReference>
<feature type="domain" description="NACHT" evidence="3">
    <location>
        <begin position="98"/>
        <end position="246"/>
    </location>
</feature>
<accession>A0A8H4C9N2</accession>
<proteinExistence type="predicted"/>
<dbReference type="InterPro" id="IPR027417">
    <property type="entry name" value="P-loop_NTPase"/>
</dbReference>
<feature type="compositionally biased region" description="Polar residues" evidence="2">
    <location>
        <begin position="15"/>
        <end position="43"/>
    </location>
</feature>